<keyword evidence="3 9" id="KW-0812">Transmembrane</keyword>
<dbReference type="GO" id="GO:0046872">
    <property type="term" value="F:metal ion binding"/>
    <property type="evidence" value="ECO:0007669"/>
    <property type="project" value="UniProtKB-KW"/>
</dbReference>
<evidence type="ECO:0000256" key="3">
    <source>
        <dbReference type="ARBA" id="ARBA00022692"/>
    </source>
</evidence>
<keyword evidence="5 9" id="KW-0472">Membrane</keyword>
<name>A0A0C3RB79_9PORP</name>
<evidence type="ECO:0000256" key="2">
    <source>
        <dbReference type="ARBA" id="ARBA00022475"/>
    </source>
</evidence>
<dbReference type="Proteomes" id="UP000031937">
    <property type="component" value="Unassembled WGS sequence"/>
</dbReference>
<sequence>MCIYFKFVLFDLIWSSQTTFTSFSFLEGYLNKLWFTLLFLIPLFCFRAVKWTLFIAFLLDILFIVNLMYFRTYFTAIPLDSYGLVGNLKDFTASVYDSVCWIDAVFPLSTLLTAILYYKKYKQKKVILPVWKKRQRAGRYLLLILVATLFSGAFIWSKGGFKAAYESLQGANKHTCDTPIYTVFGSLYYDYLLENIAYTPEIKQQIEAWLKLHPRHKTLPFQLEERNGCILILAESLESWVLEKTVEGVEITPCMNALLKEKTTLYASKVLTQVKGGRSIDAQLLLYSGLLPIGNGSYSTKFPRSLYPSFLKYLKNAENAKIYGMMVDKEIVWNQKVICPALGFDSLISRRSFVLDEKVGPRKKLGDLSFLRQCGEKISSPELWPDSAFVFLQCVTYSGHNPFILPEELKRVSFSDKIPKRMNDYMTMANYTDRAIGNFIAFLRSQRKFDKTLIVITGDHEGLANSRGTLCCSEKGKDVVSSDPYVPFIVVNSPVGMRYDKVMGQIDMYPTLLDLLGLRDCSWTGLGRSILDPDKKAFAVSPQMQVYGDIAGVPESEIEWAKEAWKISDLMIRCDYFRYNPRDKWTE</sequence>
<dbReference type="AlphaFoldDB" id="A0A0C3RB79"/>
<dbReference type="CDD" id="cd16015">
    <property type="entry name" value="LTA_synthase"/>
    <property type="match status" value="1"/>
</dbReference>
<gene>
    <name evidence="11" type="ORF">BA92_13755</name>
    <name evidence="12" type="ORF">IE90_05105</name>
</gene>
<evidence type="ECO:0000256" key="7">
    <source>
        <dbReference type="PIRSR" id="PIRSR005091-2"/>
    </source>
</evidence>
<keyword evidence="7" id="KW-0479">Metal-binding</keyword>
<evidence type="ECO:0000313" key="14">
    <source>
        <dbReference type="Proteomes" id="UP000031980"/>
    </source>
</evidence>
<dbReference type="PIRSF" id="PIRSF005091">
    <property type="entry name" value="Mmb_sulf_HI1246"/>
    <property type="match status" value="1"/>
</dbReference>
<feature type="transmembrane region" description="Helical" evidence="9">
    <location>
        <begin position="139"/>
        <end position="157"/>
    </location>
</feature>
<evidence type="ECO:0000313" key="12">
    <source>
        <dbReference type="EMBL" id="KIO46180.1"/>
    </source>
</evidence>
<evidence type="ECO:0000259" key="10">
    <source>
        <dbReference type="Pfam" id="PF00884"/>
    </source>
</evidence>
<evidence type="ECO:0000256" key="1">
    <source>
        <dbReference type="ARBA" id="ARBA00004651"/>
    </source>
</evidence>
<dbReference type="InterPro" id="IPR012160">
    <property type="entry name" value="LtaS-like"/>
</dbReference>
<evidence type="ECO:0000256" key="8">
    <source>
        <dbReference type="PIRSR" id="PIRSR005091-3"/>
    </source>
</evidence>
<evidence type="ECO:0000256" key="5">
    <source>
        <dbReference type="ARBA" id="ARBA00023136"/>
    </source>
</evidence>
<feature type="binding site" evidence="8">
    <location>
        <position position="460"/>
    </location>
    <ligand>
        <name>Mn(2+)</name>
        <dbReference type="ChEBI" id="CHEBI:29035"/>
    </ligand>
</feature>
<feature type="active site" evidence="6">
    <location>
        <position position="279"/>
    </location>
</feature>
<feature type="transmembrane region" description="Helical" evidence="9">
    <location>
        <begin position="53"/>
        <end position="74"/>
    </location>
</feature>
<dbReference type="Proteomes" id="UP000031980">
    <property type="component" value="Unassembled WGS sequence"/>
</dbReference>
<dbReference type="InterPro" id="IPR000917">
    <property type="entry name" value="Sulfatase_N"/>
</dbReference>
<comment type="subcellular location">
    <subcellularLocation>
        <location evidence="1">Cell membrane</location>
        <topology evidence="1">Multi-pass membrane protein</topology>
    </subcellularLocation>
</comment>
<keyword evidence="7" id="KW-0464">Manganese</keyword>
<organism evidence="11 14">
    <name type="scientific">Sanguibacteroides justesenii</name>
    <dbReference type="NCBI Taxonomy" id="1547597"/>
    <lineage>
        <taxon>Bacteria</taxon>
        <taxon>Pseudomonadati</taxon>
        <taxon>Bacteroidota</taxon>
        <taxon>Bacteroidia</taxon>
        <taxon>Bacteroidales</taxon>
        <taxon>Porphyromonadaceae</taxon>
        <taxon>Sanguibacteroides</taxon>
    </lineage>
</organism>
<dbReference type="SUPFAM" id="SSF53649">
    <property type="entry name" value="Alkaline phosphatase-like"/>
    <property type="match status" value="1"/>
</dbReference>
<dbReference type="InterPro" id="IPR017850">
    <property type="entry name" value="Alkaline_phosphatase_core_sf"/>
</dbReference>
<dbReference type="PANTHER" id="PTHR47371">
    <property type="entry name" value="LIPOTEICHOIC ACID SYNTHASE"/>
    <property type="match status" value="1"/>
</dbReference>
<comment type="caution">
    <text evidence="11">The sequence shown here is derived from an EMBL/GenBank/DDBJ whole genome shotgun (WGS) entry which is preliminary data.</text>
</comment>
<dbReference type="PANTHER" id="PTHR47371:SF3">
    <property type="entry name" value="PHOSPHOGLYCEROL TRANSFERASE I"/>
    <property type="match status" value="1"/>
</dbReference>
<dbReference type="EMBL" id="JPIT01000016">
    <property type="protein sequence ID" value="KIO46180.1"/>
    <property type="molecule type" value="Genomic_DNA"/>
</dbReference>
<keyword evidence="4 9" id="KW-1133">Transmembrane helix</keyword>
<feature type="binding site" evidence="7">
    <location>
        <position position="400"/>
    </location>
    <ligand>
        <name>substrate</name>
    </ligand>
</feature>
<proteinExistence type="predicted"/>
<keyword evidence="2" id="KW-1003">Cell membrane</keyword>
<evidence type="ECO:0000256" key="9">
    <source>
        <dbReference type="SAM" id="Phobius"/>
    </source>
</evidence>
<feature type="binding site" evidence="8">
    <location>
        <position position="235"/>
    </location>
    <ligand>
        <name>Mn(2+)</name>
        <dbReference type="ChEBI" id="CHEBI:29035"/>
    </ligand>
</feature>
<accession>A0A0C3RB79</accession>
<reference evidence="12 13" key="2">
    <citation type="submission" date="2014-07" db="EMBL/GenBank/DDBJ databases">
        <title>Porphyromonadaceae bacterium OUH 334697 = ATCC BAA-2682 = DSM 28341 draft genome.</title>
        <authorList>
            <person name="Sydenham T.V."/>
            <person name="Hasman H."/>
            <person name="Justesen U.S."/>
        </authorList>
    </citation>
    <scope>NUCLEOTIDE SEQUENCE [LARGE SCALE GENOMIC DNA]</scope>
    <source>
        <strain evidence="12 13">OUH 334697</strain>
    </source>
</reference>
<feature type="domain" description="Sulfatase N-terminal" evidence="10">
    <location>
        <begin position="230"/>
        <end position="517"/>
    </location>
</feature>
<dbReference type="EMBL" id="JPIU01000049">
    <property type="protein sequence ID" value="KIO42921.1"/>
    <property type="molecule type" value="Genomic_DNA"/>
</dbReference>
<feature type="binding site" evidence="8">
    <location>
        <position position="459"/>
    </location>
    <ligand>
        <name>Mn(2+)</name>
        <dbReference type="ChEBI" id="CHEBI:29035"/>
    </ligand>
</feature>
<dbReference type="Gene3D" id="3.40.720.10">
    <property type="entry name" value="Alkaline Phosphatase, subunit A"/>
    <property type="match status" value="1"/>
</dbReference>
<feature type="transmembrane region" description="Helical" evidence="9">
    <location>
        <begin position="29"/>
        <end position="46"/>
    </location>
</feature>
<dbReference type="InterPro" id="IPR050448">
    <property type="entry name" value="OpgB/LTA_synthase_biosynth"/>
</dbReference>
<evidence type="ECO:0000313" key="11">
    <source>
        <dbReference type="EMBL" id="KIO42921.1"/>
    </source>
</evidence>
<protein>
    <submittedName>
        <fullName evidence="11">Arylsulfatase</fullName>
    </submittedName>
</protein>
<evidence type="ECO:0000256" key="4">
    <source>
        <dbReference type="ARBA" id="ARBA00022989"/>
    </source>
</evidence>
<evidence type="ECO:0000313" key="13">
    <source>
        <dbReference type="Proteomes" id="UP000031937"/>
    </source>
</evidence>
<dbReference type="Pfam" id="PF00884">
    <property type="entry name" value="Sulfatase"/>
    <property type="match status" value="1"/>
</dbReference>
<keyword evidence="14" id="KW-1185">Reference proteome</keyword>
<evidence type="ECO:0000256" key="6">
    <source>
        <dbReference type="PIRSR" id="PIRSR005091-1"/>
    </source>
</evidence>
<dbReference type="GO" id="GO:0005886">
    <property type="term" value="C:plasma membrane"/>
    <property type="evidence" value="ECO:0007669"/>
    <property type="project" value="UniProtKB-SubCell"/>
</dbReference>
<feature type="transmembrane region" description="Helical" evidence="9">
    <location>
        <begin position="94"/>
        <end position="118"/>
    </location>
</feature>
<reference evidence="11 14" key="1">
    <citation type="submission" date="2014-07" db="EMBL/GenBank/DDBJ databases">
        <title>Porphyromonadaceae bacterium OUH 308042 = ATCC BAA-2681 = DSM 28342 draft genome.</title>
        <authorList>
            <person name="Sydenham T.V."/>
            <person name="Hasman H."/>
            <person name="Justensen U.S."/>
        </authorList>
    </citation>
    <scope>NUCLEOTIDE SEQUENCE [LARGE SCALE GENOMIC DNA]</scope>
    <source>
        <strain evidence="11 14">OUH 308042</strain>
    </source>
</reference>